<dbReference type="AlphaFoldDB" id="A0A7Y4K0H6"/>
<comment type="caution">
    <text evidence="2">The sequence shown here is derived from an EMBL/GenBank/DDBJ whole genome shotgun (WGS) entry which is preliminary data.</text>
</comment>
<sequence length="360" mass="37287">MELRKKLGAAALLAAAAMATAAGCGGRDDPNPNPTPDAGCTGVCSTDAGTNDAGTNDAGTDAGTDGGTGPAANQIAATRKLSFGTKATLRDVVVSGVHYEKLSDQGNGSWRSYFWVTDPAAPKEGLFIHKFYTDTPDAYHPQIGDTVDIVGYFGTEPNNSPFTGRRHHLANQQTPAVPLAITPKLTDAGTANLPPANEVTVDDLTASLAAAQNSAAYLGTRVHLAGPLTLTNPQPSQLQRLDNEDAGTLFYGFEVTGGILVYHDKTRSRTFSDGGTFEGCDFQKAALDGGSVTFPNGITGVWDTYTFAGCLNGSSNITSCGGSGNDRDSGVPGTDQRYTYTIIPQGCEDLPGEVADAAVP</sequence>
<evidence type="ECO:0000313" key="2">
    <source>
        <dbReference type="EMBL" id="NOK14400.1"/>
    </source>
</evidence>
<proteinExistence type="predicted"/>
<dbReference type="Proteomes" id="UP000528460">
    <property type="component" value="Unassembled WGS sequence"/>
</dbReference>
<organism evidence="2 3">
    <name type="scientific">Corallococcus exercitus</name>
    <dbReference type="NCBI Taxonomy" id="2316736"/>
    <lineage>
        <taxon>Bacteria</taxon>
        <taxon>Pseudomonadati</taxon>
        <taxon>Myxococcota</taxon>
        <taxon>Myxococcia</taxon>
        <taxon>Myxococcales</taxon>
        <taxon>Cystobacterineae</taxon>
        <taxon>Myxococcaceae</taxon>
        <taxon>Corallococcus</taxon>
    </lineage>
</organism>
<dbReference type="PROSITE" id="PS51257">
    <property type="entry name" value="PROKAR_LIPOPROTEIN"/>
    <property type="match status" value="1"/>
</dbReference>
<dbReference type="EMBL" id="JABFJW010000465">
    <property type="protein sequence ID" value="NOK14400.1"/>
    <property type="molecule type" value="Genomic_DNA"/>
</dbReference>
<protein>
    <submittedName>
        <fullName evidence="2">Uncharacterized protein</fullName>
    </submittedName>
</protein>
<keyword evidence="1" id="KW-0732">Signal</keyword>
<evidence type="ECO:0000313" key="3">
    <source>
        <dbReference type="Proteomes" id="UP000528460"/>
    </source>
</evidence>
<accession>A0A7Y4K0H6</accession>
<reference evidence="2 3" key="1">
    <citation type="submission" date="2020-05" db="EMBL/GenBank/DDBJ databases">
        <authorList>
            <person name="Whitworth D."/>
        </authorList>
    </citation>
    <scope>NUCLEOTIDE SEQUENCE [LARGE SCALE GENOMIC DNA]</scope>
    <source>
        <strain evidence="2 3">CA046A</strain>
    </source>
</reference>
<feature type="signal peptide" evidence="1">
    <location>
        <begin position="1"/>
        <end position="21"/>
    </location>
</feature>
<gene>
    <name evidence="2" type="ORF">HNS30_35770</name>
</gene>
<name>A0A7Y4K0H6_9BACT</name>
<feature type="chain" id="PRO_5030620548" evidence="1">
    <location>
        <begin position="22"/>
        <end position="360"/>
    </location>
</feature>
<evidence type="ECO:0000256" key="1">
    <source>
        <dbReference type="SAM" id="SignalP"/>
    </source>
</evidence>
<dbReference type="RefSeq" id="WP_171421499.1">
    <property type="nucleotide sequence ID" value="NZ_JABFJW010000465.1"/>
</dbReference>